<dbReference type="Gene3D" id="1.10.8.850">
    <property type="entry name" value="Histone-lysine N methyltransferase , C-terminal domain-like"/>
    <property type="match status" value="1"/>
</dbReference>
<sequence>MAPRARGRKKDTRMDAAIDATREMGFDEKLVRATVNDLLKVYKGDNRTENPWRFIEEGSYTLLVEQLLEKVEAQEAAEKRDAASQDNNAPQDDAAMQEGTGMQEGAGMQEGVAMQEDAAPLEDVALLEDASPLDDAGPLDEALAAMPSNTAILSTCDNSPQDAGSVARTARTAILSTCSEAVNITFLTEDPCDSASHTNGPIPASMIKMPDAKDGLRVDSLPPRRSRPYYGWVCSSDEEYPVEVASSPLSELVKLLIRPDKKKKRKSRWDMGPEDM</sequence>
<dbReference type="Proteomes" id="UP000315295">
    <property type="component" value="Unassembled WGS sequence"/>
</dbReference>
<dbReference type="EMBL" id="VIEB01001241">
    <property type="protein sequence ID" value="TQD73842.1"/>
    <property type="molecule type" value="Genomic_DNA"/>
</dbReference>
<dbReference type="InterPro" id="IPR018848">
    <property type="entry name" value="WIYLD_domain"/>
</dbReference>
<accession>A0A540KIK1</accession>
<dbReference type="Pfam" id="PF10440">
    <property type="entry name" value="WIYLD"/>
    <property type="match status" value="1"/>
</dbReference>
<evidence type="ECO:0000313" key="3">
    <source>
        <dbReference type="EMBL" id="TQD73842.1"/>
    </source>
</evidence>
<evidence type="ECO:0000259" key="2">
    <source>
        <dbReference type="Pfam" id="PF10440"/>
    </source>
</evidence>
<dbReference type="PANTHER" id="PTHR34271">
    <property type="entry name" value="NUCLEOLAR HISTONE METHYLTRANSFERASE-RELATED PROTEIN"/>
    <property type="match status" value="1"/>
</dbReference>
<dbReference type="InterPro" id="IPR043017">
    <property type="entry name" value="WIYLD_dom_sf"/>
</dbReference>
<gene>
    <name evidence="3" type="ORF">C1H46_040619</name>
</gene>
<evidence type="ECO:0000256" key="1">
    <source>
        <dbReference type="SAM" id="MobiDB-lite"/>
    </source>
</evidence>
<protein>
    <recommendedName>
        <fullName evidence="2">WIYLD domain-containing protein</fullName>
    </recommendedName>
</protein>
<dbReference type="AlphaFoldDB" id="A0A540KIK1"/>
<keyword evidence="4" id="KW-1185">Reference proteome</keyword>
<dbReference type="PANTHER" id="PTHR34271:SF1">
    <property type="entry name" value="NUCLEOLAR HISTONE METHYLTRANSFERASE-RELATED PROTEIN"/>
    <property type="match status" value="1"/>
</dbReference>
<feature type="domain" description="WIYLD" evidence="2">
    <location>
        <begin position="9"/>
        <end position="72"/>
    </location>
</feature>
<reference evidence="3 4" key="1">
    <citation type="journal article" date="2019" name="G3 (Bethesda)">
        <title>Sequencing of a Wild Apple (Malus baccata) Genome Unravels the Differences Between Cultivated and Wild Apple Species Regarding Disease Resistance and Cold Tolerance.</title>
        <authorList>
            <person name="Chen X."/>
        </authorList>
    </citation>
    <scope>NUCLEOTIDE SEQUENCE [LARGE SCALE GENOMIC DNA]</scope>
    <source>
        <strain evidence="4">cv. Shandingzi</strain>
        <tissue evidence="3">Leaves</tissue>
    </source>
</reference>
<proteinExistence type="predicted"/>
<dbReference type="STRING" id="106549.A0A540KIK1"/>
<evidence type="ECO:0000313" key="4">
    <source>
        <dbReference type="Proteomes" id="UP000315295"/>
    </source>
</evidence>
<comment type="caution">
    <text evidence="3">The sequence shown here is derived from an EMBL/GenBank/DDBJ whole genome shotgun (WGS) entry which is preliminary data.</text>
</comment>
<organism evidence="3 4">
    <name type="scientific">Malus baccata</name>
    <name type="common">Siberian crab apple</name>
    <name type="synonym">Pyrus baccata</name>
    <dbReference type="NCBI Taxonomy" id="106549"/>
    <lineage>
        <taxon>Eukaryota</taxon>
        <taxon>Viridiplantae</taxon>
        <taxon>Streptophyta</taxon>
        <taxon>Embryophyta</taxon>
        <taxon>Tracheophyta</taxon>
        <taxon>Spermatophyta</taxon>
        <taxon>Magnoliopsida</taxon>
        <taxon>eudicotyledons</taxon>
        <taxon>Gunneridae</taxon>
        <taxon>Pentapetalae</taxon>
        <taxon>rosids</taxon>
        <taxon>fabids</taxon>
        <taxon>Rosales</taxon>
        <taxon>Rosaceae</taxon>
        <taxon>Amygdaloideae</taxon>
        <taxon>Maleae</taxon>
        <taxon>Malus</taxon>
    </lineage>
</organism>
<name>A0A540KIK1_MALBA</name>
<feature type="region of interest" description="Disordered" evidence="1">
    <location>
        <begin position="75"/>
        <end position="95"/>
    </location>
</feature>